<comment type="caution">
    <text evidence="7">The sequence shown here is derived from an EMBL/GenBank/DDBJ whole genome shotgun (WGS) entry which is preliminary data.</text>
</comment>
<dbReference type="GO" id="GO:0008168">
    <property type="term" value="F:methyltransferase activity"/>
    <property type="evidence" value="ECO:0007669"/>
    <property type="project" value="UniProtKB-KW"/>
</dbReference>
<evidence type="ECO:0000256" key="4">
    <source>
        <dbReference type="ARBA" id="ARBA00022691"/>
    </source>
</evidence>
<dbReference type="RefSeq" id="WP_377460704.1">
    <property type="nucleotide sequence ID" value="NZ_JBHLUB010000032.1"/>
</dbReference>
<evidence type="ECO:0000256" key="3">
    <source>
        <dbReference type="ARBA" id="ARBA00022679"/>
    </source>
</evidence>
<keyword evidence="8" id="KW-1185">Reference proteome</keyword>
<dbReference type="Pfam" id="PF05175">
    <property type="entry name" value="MTS"/>
    <property type="match status" value="1"/>
</dbReference>
<sequence length="536" mass="58205">MDAQLFSLDAPHSDDLVAVDALADALRGIDYSNAAIEQVLGASAADALADDDPEPARVALLNRGDGPIEVLIRLWLLGEEVANEDIERALPGCGVTGLKALNLVAESSPATVRALWDLRPYDVDGELLWISSDQGAMQQQGRLRADHVLGVGQASLTLAHATVRTPVESALDIGTGCGIQAIHLLSHAATVTVTDISARALSFARFNLALNRKSLDLDEQLSRVTFRRGSLLEPIANERFDLIVSNPPFVITPRTERTEASGRYEYRDGGAEGDTIVAELIRNLPNHLNPGGIAQMLSNWEIKQGQQLWYGRLQAWVPEGVSSWVVQRDEQSGPDYARLWLRDAAESREAGYYRQGLKEYLEDFAARDVQSIGFGLVLLQRPTTTDPVWQRWEEYSAALNPPLGPAIASTVARMNELGVSGDTVSFAPETLNKVAQLRLQPATDVTYEQYRRLGATDPEIIMVRQGSGFARAQAVSSAAAGLVAAFDGSYTVAELIAGYQSLLPEEARDSFDAQALLSELTHLYVDGFVKATDLSV</sequence>
<gene>
    <name evidence="7" type="ORF">ACFFFR_11805</name>
</gene>
<dbReference type="PROSITE" id="PS00092">
    <property type="entry name" value="N6_MTASE"/>
    <property type="match status" value="1"/>
</dbReference>
<feature type="domain" description="Methyltransferase small" evidence="5">
    <location>
        <begin position="158"/>
        <end position="252"/>
    </location>
</feature>
<organism evidence="7 8">
    <name type="scientific">Micrococcoides hystricis</name>
    <dbReference type="NCBI Taxonomy" id="1572761"/>
    <lineage>
        <taxon>Bacteria</taxon>
        <taxon>Bacillati</taxon>
        <taxon>Actinomycetota</taxon>
        <taxon>Actinomycetes</taxon>
        <taxon>Micrococcales</taxon>
        <taxon>Micrococcaceae</taxon>
        <taxon>Micrococcoides</taxon>
    </lineage>
</organism>
<evidence type="ECO:0000259" key="5">
    <source>
        <dbReference type="Pfam" id="PF05175"/>
    </source>
</evidence>
<keyword evidence="2 7" id="KW-0489">Methyltransferase</keyword>
<evidence type="ECO:0000259" key="6">
    <source>
        <dbReference type="Pfam" id="PF23186"/>
    </source>
</evidence>
<comment type="similarity">
    <text evidence="1">Belongs to the eukaryotic/archaeal PrmC-related family.</text>
</comment>
<evidence type="ECO:0000256" key="1">
    <source>
        <dbReference type="ARBA" id="ARBA00006149"/>
    </source>
</evidence>
<dbReference type="Pfam" id="PF23186">
    <property type="entry name" value="DUF7059"/>
    <property type="match status" value="1"/>
</dbReference>
<proteinExistence type="inferred from homology"/>
<protein>
    <submittedName>
        <fullName evidence="7">Methyltransferase</fullName>
    </submittedName>
</protein>
<dbReference type="InterPro" id="IPR007848">
    <property type="entry name" value="Small_mtfrase_dom"/>
</dbReference>
<keyword evidence="3" id="KW-0808">Transferase</keyword>
<dbReference type="InterPro" id="IPR029063">
    <property type="entry name" value="SAM-dependent_MTases_sf"/>
</dbReference>
<dbReference type="GO" id="GO:0032259">
    <property type="term" value="P:methylation"/>
    <property type="evidence" value="ECO:0007669"/>
    <property type="project" value="UniProtKB-KW"/>
</dbReference>
<dbReference type="InterPro" id="IPR055487">
    <property type="entry name" value="DUF7059"/>
</dbReference>
<dbReference type="PANTHER" id="PTHR45875:SF1">
    <property type="entry name" value="METHYLTRANSFERASE N6AMT1"/>
    <property type="match status" value="1"/>
</dbReference>
<evidence type="ECO:0000313" key="7">
    <source>
        <dbReference type="EMBL" id="MFC0583051.1"/>
    </source>
</evidence>
<dbReference type="PANTHER" id="PTHR45875">
    <property type="entry name" value="METHYLTRANSFERASE N6AMT1"/>
    <property type="match status" value="1"/>
</dbReference>
<dbReference type="EMBL" id="JBHLUB010000032">
    <property type="protein sequence ID" value="MFC0583051.1"/>
    <property type="molecule type" value="Genomic_DNA"/>
</dbReference>
<dbReference type="CDD" id="cd02440">
    <property type="entry name" value="AdoMet_MTases"/>
    <property type="match status" value="1"/>
</dbReference>
<evidence type="ECO:0000313" key="8">
    <source>
        <dbReference type="Proteomes" id="UP001589862"/>
    </source>
</evidence>
<name>A0ABV6PD55_9MICC</name>
<reference evidence="7 8" key="1">
    <citation type="submission" date="2024-09" db="EMBL/GenBank/DDBJ databases">
        <authorList>
            <person name="Sun Q."/>
            <person name="Mori K."/>
        </authorList>
    </citation>
    <scope>NUCLEOTIDE SEQUENCE [LARGE SCALE GENOMIC DNA]</scope>
    <source>
        <strain evidence="7 8">NCAIM B.02604</strain>
    </source>
</reference>
<dbReference type="InterPro" id="IPR052190">
    <property type="entry name" value="Euk-Arch_PrmC-MTase"/>
</dbReference>
<dbReference type="Proteomes" id="UP001589862">
    <property type="component" value="Unassembled WGS sequence"/>
</dbReference>
<accession>A0ABV6PD55</accession>
<dbReference type="SUPFAM" id="SSF53335">
    <property type="entry name" value="S-adenosyl-L-methionine-dependent methyltransferases"/>
    <property type="match status" value="1"/>
</dbReference>
<dbReference type="Gene3D" id="3.40.50.150">
    <property type="entry name" value="Vaccinia Virus protein VP39"/>
    <property type="match status" value="1"/>
</dbReference>
<keyword evidence="4" id="KW-0949">S-adenosyl-L-methionine</keyword>
<feature type="domain" description="DUF7059" evidence="6">
    <location>
        <begin position="30"/>
        <end position="114"/>
    </location>
</feature>
<dbReference type="InterPro" id="IPR002052">
    <property type="entry name" value="DNA_methylase_N6_adenine_CS"/>
</dbReference>
<evidence type="ECO:0000256" key="2">
    <source>
        <dbReference type="ARBA" id="ARBA00022603"/>
    </source>
</evidence>